<dbReference type="Gene3D" id="3.30.750.24">
    <property type="entry name" value="STAS domain"/>
    <property type="match status" value="1"/>
</dbReference>
<keyword evidence="5" id="KW-1185">Reference proteome</keyword>
<gene>
    <name evidence="4" type="ORF">SAMN05443999_106136</name>
</gene>
<reference evidence="4 5" key="1">
    <citation type="submission" date="2016-10" db="EMBL/GenBank/DDBJ databases">
        <authorList>
            <person name="de Groot N.N."/>
        </authorList>
    </citation>
    <scope>NUCLEOTIDE SEQUENCE [LARGE SCALE GENOMIC DNA]</scope>
    <source>
        <strain evidence="4 5">DSM 100674</strain>
    </source>
</reference>
<dbReference type="STRING" id="1287727.SAMN05443999_106136"/>
<dbReference type="PROSITE" id="PS50801">
    <property type="entry name" value="STAS"/>
    <property type="match status" value="1"/>
</dbReference>
<feature type="domain" description="STAS" evidence="3">
    <location>
        <begin position="21"/>
        <end position="112"/>
    </location>
</feature>
<dbReference type="InterPro" id="IPR036513">
    <property type="entry name" value="STAS_dom_sf"/>
</dbReference>
<organism evidence="4 5">
    <name type="scientific">Roseovarius azorensis</name>
    <dbReference type="NCBI Taxonomy" id="1287727"/>
    <lineage>
        <taxon>Bacteria</taxon>
        <taxon>Pseudomonadati</taxon>
        <taxon>Pseudomonadota</taxon>
        <taxon>Alphaproteobacteria</taxon>
        <taxon>Rhodobacterales</taxon>
        <taxon>Roseobacteraceae</taxon>
        <taxon>Roseovarius</taxon>
    </lineage>
</organism>
<dbReference type="Proteomes" id="UP000199582">
    <property type="component" value="Unassembled WGS sequence"/>
</dbReference>
<dbReference type="InterPro" id="IPR002645">
    <property type="entry name" value="STAS_dom"/>
</dbReference>
<protein>
    <recommendedName>
        <fullName evidence="2">Anti-sigma factor antagonist</fullName>
    </recommendedName>
</protein>
<dbReference type="RefSeq" id="WP_093036377.1">
    <property type="nucleotide sequence ID" value="NZ_FOAG01000006.1"/>
</dbReference>
<proteinExistence type="inferred from homology"/>
<dbReference type="EMBL" id="FOAG01000006">
    <property type="protein sequence ID" value="SEL58059.1"/>
    <property type="molecule type" value="Genomic_DNA"/>
</dbReference>
<dbReference type="SUPFAM" id="SSF52091">
    <property type="entry name" value="SpoIIaa-like"/>
    <property type="match status" value="1"/>
</dbReference>
<evidence type="ECO:0000313" key="5">
    <source>
        <dbReference type="Proteomes" id="UP000199582"/>
    </source>
</evidence>
<evidence type="ECO:0000256" key="1">
    <source>
        <dbReference type="ARBA" id="ARBA00009013"/>
    </source>
</evidence>
<dbReference type="PANTHER" id="PTHR33495:SF2">
    <property type="entry name" value="ANTI-SIGMA FACTOR ANTAGONIST TM_1081-RELATED"/>
    <property type="match status" value="1"/>
</dbReference>
<name>A0A1H7RDB1_9RHOB</name>
<dbReference type="GO" id="GO:0043856">
    <property type="term" value="F:anti-sigma factor antagonist activity"/>
    <property type="evidence" value="ECO:0007669"/>
    <property type="project" value="InterPro"/>
</dbReference>
<dbReference type="OrthoDB" id="9796076at2"/>
<dbReference type="InterPro" id="IPR003658">
    <property type="entry name" value="Anti-sigma_ant"/>
</dbReference>
<sequence>MDLHSATHHDMHIITVSQPRIDAAAAVRFKDAMRAATAEGPAHVVLDLSNVTFVDSSGLGAIVAAKTQMGGDRHLDLAGLTPDVARVFRLTRMDRVFVIHEDIRALAPRATG</sequence>
<dbReference type="CDD" id="cd07043">
    <property type="entry name" value="STAS_anti-anti-sigma_factors"/>
    <property type="match status" value="1"/>
</dbReference>
<evidence type="ECO:0000259" key="3">
    <source>
        <dbReference type="PROSITE" id="PS50801"/>
    </source>
</evidence>
<dbReference type="AlphaFoldDB" id="A0A1H7RDB1"/>
<accession>A0A1H7RDB1</accession>
<dbReference type="PANTHER" id="PTHR33495">
    <property type="entry name" value="ANTI-SIGMA FACTOR ANTAGONIST TM_1081-RELATED-RELATED"/>
    <property type="match status" value="1"/>
</dbReference>
<dbReference type="Pfam" id="PF01740">
    <property type="entry name" value="STAS"/>
    <property type="match status" value="1"/>
</dbReference>
<evidence type="ECO:0000313" key="4">
    <source>
        <dbReference type="EMBL" id="SEL58059.1"/>
    </source>
</evidence>
<evidence type="ECO:0000256" key="2">
    <source>
        <dbReference type="RuleBase" id="RU003749"/>
    </source>
</evidence>
<dbReference type="NCBIfam" id="TIGR00377">
    <property type="entry name" value="ant_ant_sig"/>
    <property type="match status" value="1"/>
</dbReference>
<comment type="similarity">
    <text evidence="1 2">Belongs to the anti-sigma-factor antagonist family.</text>
</comment>